<evidence type="ECO:0000256" key="1">
    <source>
        <dbReference type="SAM" id="Phobius"/>
    </source>
</evidence>
<protein>
    <submittedName>
        <fullName evidence="2">H+/gluconate symporter family protein</fullName>
    </submittedName>
</protein>
<dbReference type="InterPro" id="IPR003474">
    <property type="entry name" value="Glcn_transporter"/>
</dbReference>
<dbReference type="PANTHER" id="PTHR30354">
    <property type="entry name" value="GNT FAMILY GLUCONATE TRANSPORTER"/>
    <property type="match status" value="1"/>
</dbReference>
<proteinExistence type="predicted"/>
<organism evidence="2">
    <name type="scientific">Aureimonas altamirensis</name>
    <dbReference type="NCBI Taxonomy" id="370622"/>
    <lineage>
        <taxon>Bacteria</taxon>
        <taxon>Pseudomonadati</taxon>
        <taxon>Pseudomonadota</taxon>
        <taxon>Alphaproteobacteria</taxon>
        <taxon>Hyphomicrobiales</taxon>
        <taxon>Aurantimonadaceae</taxon>
        <taxon>Aureimonas</taxon>
    </lineage>
</organism>
<dbReference type="GO" id="GO:0005886">
    <property type="term" value="C:plasma membrane"/>
    <property type="evidence" value="ECO:0007669"/>
    <property type="project" value="TreeGrafter"/>
</dbReference>
<feature type="transmembrane region" description="Helical" evidence="1">
    <location>
        <begin position="377"/>
        <end position="400"/>
    </location>
</feature>
<feature type="transmembrane region" description="Helical" evidence="1">
    <location>
        <begin position="98"/>
        <end position="126"/>
    </location>
</feature>
<keyword evidence="1" id="KW-0812">Transmembrane</keyword>
<dbReference type="PANTHER" id="PTHR30354:SF7">
    <property type="entry name" value="BLL7963 PROTEIN"/>
    <property type="match status" value="1"/>
</dbReference>
<dbReference type="GO" id="GO:0015128">
    <property type="term" value="F:gluconate transmembrane transporter activity"/>
    <property type="evidence" value="ECO:0007669"/>
    <property type="project" value="InterPro"/>
</dbReference>
<dbReference type="Pfam" id="PF02447">
    <property type="entry name" value="GntP_permease"/>
    <property type="match status" value="1"/>
</dbReference>
<feature type="transmembrane region" description="Helical" evidence="1">
    <location>
        <begin position="456"/>
        <end position="478"/>
    </location>
</feature>
<feature type="transmembrane region" description="Helical" evidence="1">
    <location>
        <begin position="176"/>
        <end position="197"/>
    </location>
</feature>
<reference evidence="2" key="1">
    <citation type="journal article" date="2015" name="Proc. Natl. Acad. Sci. U.S.A.">
        <title>Bacterial clade with the ribosomal RNA operon on a small plasmid rather than the chromosome.</title>
        <authorList>
            <person name="Anda M."/>
            <person name="Ohtsubo Y."/>
            <person name="Okubo T."/>
            <person name="Sugawara M."/>
            <person name="Nagata Y."/>
            <person name="Tsuda M."/>
            <person name="Minamisawa K."/>
            <person name="Mitsui H."/>
        </authorList>
    </citation>
    <scope>NUCLEOTIDE SEQUENCE</scope>
    <source>
        <strain evidence="2">DSM 21988</strain>
    </source>
</reference>
<name>A0A0P0YW92_9HYPH</name>
<dbReference type="EMBL" id="LC066370">
    <property type="protein sequence ID" value="BAT25710.1"/>
    <property type="molecule type" value="Genomic_DNA"/>
</dbReference>
<dbReference type="RefSeq" id="WP_060600082.1">
    <property type="nucleotide sequence ID" value="NZ_BBWQ01000001.1"/>
</dbReference>
<feature type="transmembrane region" description="Helical" evidence="1">
    <location>
        <begin position="294"/>
        <end position="315"/>
    </location>
</feature>
<dbReference type="AlphaFoldDB" id="A0A0P0YW92"/>
<feature type="transmembrane region" description="Helical" evidence="1">
    <location>
        <begin position="138"/>
        <end position="156"/>
    </location>
</feature>
<keyword evidence="1" id="KW-0472">Membrane</keyword>
<sequence length="481" mass="50107">MGLIGILVALALLIWFAYRGWSVLLVAPVAALAAALLAGEPVLPHWTQTFMPGAARFVAQWFPIFLLGGLFGKLMDDSGSIASIANFLTSRLGTKRTILSVVLASAIVTYGGVSVFVAFFVLVPMAQRMFEAADIPRRLMPATIGLGAFTFTMTALPGTPSVNNAIPMPYFGTTTFAAPGIGIIASLITLAFGLWWLARAEAAARRAGEGFGAIVETPAPIDEKLRERASASGEFDPAELEHGQRADAEPPFIAAAMPLVVVIVVNFLMALVVLPRLDFAYLAEPQWGGTSFAAVGGVWSVIVALAAANLTVILLNFRRLPNIRQSLDAGANSAALPMLTIASLVGFGAVVAALPAFTAVRDAVLSIPGGPLISLTVAMNTLAALTGTASGGSAIALAALGDHFLALASTYGIDPALMHRITVISAGTLDALPHNGTVLMLLQISRLTHAESYKDMSMTVIVGVVISLIVVLLLGTYVGSF</sequence>
<keyword evidence="1" id="KW-1133">Transmembrane helix</keyword>
<evidence type="ECO:0000313" key="2">
    <source>
        <dbReference type="EMBL" id="BAT25710.1"/>
    </source>
</evidence>
<feature type="transmembrane region" description="Helical" evidence="1">
    <location>
        <begin position="252"/>
        <end position="274"/>
    </location>
</feature>
<accession>A0A0P0YW92</accession>
<feature type="transmembrane region" description="Helical" evidence="1">
    <location>
        <begin position="336"/>
        <end position="357"/>
    </location>
</feature>